<sequence>MQLCGLGFLFLKDCGMCGFPTGFSPRTRAKAVYRSILRDDLVILRSFRLEVFGLREACDLEVWTFRDGSILLSRSTF</sequence>
<dbReference type="AlphaFoldDB" id="A0A9P4K4W3"/>
<name>A0A9P4K4W3_9PLEO</name>
<evidence type="ECO:0000313" key="2">
    <source>
        <dbReference type="Proteomes" id="UP000800093"/>
    </source>
</evidence>
<organism evidence="1 2">
    <name type="scientific">Lojkania enalia</name>
    <dbReference type="NCBI Taxonomy" id="147567"/>
    <lineage>
        <taxon>Eukaryota</taxon>
        <taxon>Fungi</taxon>
        <taxon>Dikarya</taxon>
        <taxon>Ascomycota</taxon>
        <taxon>Pezizomycotina</taxon>
        <taxon>Dothideomycetes</taxon>
        <taxon>Pleosporomycetidae</taxon>
        <taxon>Pleosporales</taxon>
        <taxon>Pleosporales incertae sedis</taxon>
        <taxon>Lojkania</taxon>
    </lineage>
</organism>
<proteinExistence type="predicted"/>
<accession>A0A9P4K4W3</accession>
<dbReference type="Proteomes" id="UP000800093">
    <property type="component" value="Unassembled WGS sequence"/>
</dbReference>
<evidence type="ECO:0000313" key="1">
    <source>
        <dbReference type="EMBL" id="KAF2261891.1"/>
    </source>
</evidence>
<comment type="caution">
    <text evidence="1">The sequence shown here is derived from an EMBL/GenBank/DDBJ whole genome shotgun (WGS) entry which is preliminary data.</text>
</comment>
<protein>
    <submittedName>
        <fullName evidence="1">Uncharacterized protein</fullName>
    </submittedName>
</protein>
<reference evidence="2" key="1">
    <citation type="journal article" date="2020" name="Stud. Mycol.">
        <title>101 Dothideomycetes genomes: A test case for predicting lifestyles and emergence of pathogens.</title>
        <authorList>
            <person name="Haridas S."/>
            <person name="Albert R."/>
            <person name="Binder M."/>
            <person name="Bloem J."/>
            <person name="LaButti K."/>
            <person name="Salamov A."/>
            <person name="Andreopoulos B."/>
            <person name="Baker S."/>
            <person name="Barry K."/>
            <person name="Bills G."/>
            <person name="Bluhm B."/>
            <person name="Cannon C."/>
            <person name="Castanera R."/>
            <person name="Culley D."/>
            <person name="Daum C."/>
            <person name="Ezra D."/>
            <person name="Gonzalez J."/>
            <person name="Henrissat B."/>
            <person name="Kuo A."/>
            <person name="Liang C."/>
            <person name="Lipzen A."/>
            <person name="Lutzoni F."/>
            <person name="Magnuson J."/>
            <person name="Mondo S."/>
            <person name="Nolan M."/>
            <person name="Ohm R."/>
            <person name="Pangilinan J."/>
            <person name="Park H.-J."/>
            <person name="Ramirez L."/>
            <person name="Alfaro M."/>
            <person name="Sun H."/>
            <person name="Tritt A."/>
            <person name="Yoshinaga Y."/>
            <person name="Zwiers L.-H."/>
            <person name="Turgeon B."/>
            <person name="Goodwin S."/>
            <person name="Spatafora J."/>
            <person name="Crous P."/>
            <person name="Grigoriev I."/>
        </authorList>
    </citation>
    <scope>NUCLEOTIDE SEQUENCE [LARGE SCALE GENOMIC DNA]</scope>
    <source>
        <strain evidence="2">CBS 304.66</strain>
    </source>
</reference>
<dbReference type="EMBL" id="ML986649">
    <property type="protein sequence ID" value="KAF2261891.1"/>
    <property type="molecule type" value="Genomic_DNA"/>
</dbReference>
<gene>
    <name evidence="1" type="ORF">CC78DRAFT_339582</name>
</gene>
<keyword evidence="2" id="KW-1185">Reference proteome</keyword>